<dbReference type="PANTHER" id="PTHR46383">
    <property type="entry name" value="ASPARTATE AMINOTRANSFERASE"/>
    <property type="match status" value="1"/>
</dbReference>
<feature type="domain" description="Aminotransferase class I/classII large" evidence="6">
    <location>
        <begin position="35"/>
        <end position="362"/>
    </location>
</feature>
<evidence type="ECO:0000256" key="4">
    <source>
        <dbReference type="ARBA" id="ARBA00022679"/>
    </source>
</evidence>
<accession>A0A382AY13</accession>
<keyword evidence="4" id="KW-0808">Transferase</keyword>
<dbReference type="EMBL" id="UINC01027260">
    <property type="protein sequence ID" value="SVB06201.1"/>
    <property type="molecule type" value="Genomic_DNA"/>
</dbReference>
<dbReference type="SUPFAM" id="SSF53383">
    <property type="entry name" value="PLP-dependent transferases"/>
    <property type="match status" value="1"/>
</dbReference>
<evidence type="ECO:0000256" key="2">
    <source>
        <dbReference type="ARBA" id="ARBA00007441"/>
    </source>
</evidence>
<dbReference type="PROSITE" id="PS00105">
    <property type="entry name" value="AA_TRANSFER_CLASS_1"/>
    <property type="match status" value="1"/>
</dbReference>
<dbReference type="InterPro" id="IPR015422">
    <property type="entry name" value="PyrdxlP-dep_Trfase_small"/>
</dbReference>
<gene>
    <name evidence="7" type="ORF">METZ01_LOCUS159055</name>
</gene>
<reference evidence="7" key="1">
    <citation type="submission" date="2018-05" db="EMBL/GenBank/DDBJ databases">
        <authorList>
            <person name="Lanie J.A."/>
            <person name="Ng W.-L."/>
            <person name="Kazmierczak K.M."/>
            <person name="Andrzejewski T.M."/>
            <person name="Davidsen T.M."/>
            <person name="Wayne K.J."/>
            <person name="Tettelin H."/>
            <person name="Glass J.I."/>
            <person name="Rusch D."/>
            <person name="Podicherti R."/>
            <person name="Tsui H.-C.T."/>
            <person name="Winkler M.E."/>
        </authorList>
    </citation>
    <scope>NUCLEOTIDE SEQUENCE</scope>
</reference>
<keyword evidence="5" id="KW-0663">Pyridoxal phosphate</keyword>
<protein>
    <recommendedName>
        <fullName evidence="6">Aminotransferase class I/classII large domain-containing protein</fullName>
    </recommendedName>
</protein>
<dbReference type="GO" id="GO:0008483">
    <property type="term" value="F:transaminase activity"/>
    <property type="evidence" value="ECO:0007669"/>
    <property type="project" value="UniProtKB-KW"/>
</dbReference>
<evidence type="ECO:0000256" key="3">
    <source>
        <dbReference type="ARBA" id="ARBA00022576"/>
    </source>
</evidence>
<dbReference type="PANTHER" id="PTHR46383:SF1">
    <property type="entry name" value="ASPARTATE AMINOTRANSFERASE"/>
    <property type="match status" value="1"/>
</dbReference>
<dbReference type="InterPro" id="IPR050596">
    <property type="entry name" value="AspAT/PAT-like"/>
</dbReference>
<comment type="cofactor">
    <cofactor evidence="1">
        <name>pyridoxal 5'-phosphate</name>
        <dbReference type="ChEBI" id="CHEBI:597326"/>
    </cofactor>
</comment>
<comment type="similarity">
    <text evidence="2">Belongs to the class-I pyridoxal-phosphate-dependent aminotransferase family.</text>
</comment>
<dbReference type="Gene3D" id="3.40.640.10">
    <property type="entry name" value="Type I PLP-dependent aspartate aminotransferase-like (Major domain)"/>
    <property type="match status" value="1"/>
</dbReference>
<dbReference type="InterPro" id="IPR004838">
    <property type="entry name" value="NHTrfase_class1_PyrdxlP-BS"/>
</dbReference>
<dbReference type="InterPro" id="IPR015421">
    <property type="entry name" value="PyrdxlP-dep_Trfase_major"/>
</dbReference>
<dbReference type="InterPro" id="IPR004839">
    <property type="entry name" value="Aminotransferase_I/II_large"/>
</dbReference>
<dbReference type="AlphaFoldDB" id="A0A382AY13"/>
<organism evidence="7">
    <name type="scientific">marine metagenome</name>
    <dbReference type="NCBI Taxonomy" id="408172"/>
    <lineage>
        <taxon>unclassified sequences</taxon>
        <taxon>metagenomes</taxon>
        <taxon>ecological metagenomes</taxon>
    </lineage>
</organism>
<proteinExistence type="inferred from homology"/>
<sequence length="415" mass="46929">MLIKKNLINIKTSATLAINELSHKLERKGKVIYKFGLGQSPFPVPKIVQQELIKNAHQKNYINVSGLRELREQVAKYHTVNNRNEYLPENIIIGPGSKELIFQTQLVMDCDLLLPSPSWVSYEPQAQILNKKVHWLETDSNSNWHLLPDSLDKLCLQLSSVNKLLILNSPNNPSGTTHNKLKELAKVAKHHNIIVLSDEIYAELDFSGEYKSIAHYYPEGTIISSGLSKWCGAGGWRIGNLVFPKELTLIKENIRTVASETFTSVSAPIQYAAIKAYSENHSQYLKQSRTILKTIGDYIHEELSTVGLKCQKPQGGFYMLCDFTKIIKKTNEIIDSKSLCNKIIKDIGFAMLPGSDFGINKELLISRIAFVDFDGENALKIFEESKLLNDDFLQLTCPNILEGIKKLKEWVLNKN</sequence>
<dbReference type="InterPro" id="IPR015424">
    <property type="entry name" value="PyrdxlP-dep_Trfase"/>
</dbReference>
<name>A0A382AY13_9ZZZZ</name>
<evidence type="ECO:0000313" key="7">
    <source>
        <dbReference type="EMBL" id="SVB06201.1"/>
    </source>
</evidence>
<dbReference type="GO" id="GO:0030170">
    <property type="term" value="F:pyridoxal phosphate binding"/>
    <property type="evidence" value="ECO:0007669"/>
    <property type="project" value="InterPro"/>
</dbReference>
<evidence type="ECO:0000256" key="5">
    <source>
        <dbReference type="ARBA" id="ARBA00022898"/>
    </source>
</evidence>
<evidence type="ECO:0000259" key="6">
    <source>
        <dbReference type="Pfam" id="PF00155"/>
    </source>
</evidence>
<dbReference type="Gene3D" id="3.90.1150.10">
    <property type="entry name" value="Aspartate Aminotransferase, domain 1"/>
    <property type="match status" value="1"/>
</dbReference>
<dbReference type="Pfam" id="PF00155">
    <property type="entry name" value="Aminotran_1_2"/>
    <property type="match status" value="1"/>
</dbReference>
<dbReference type="CDD" id="cd00609">
    <property type="entry name" value="AAT_like"/>
    <property type="match status" value="1"/>
</dbReference>
<keyword evidence="3" id="KW-0032">Aminotransferase</keyword>
<dbReference type="GO" id="GO:0006520">
    <property type="term" value="P:amino acid metabolic process"/>
    <property type="evidence" value="ECO:0007669"/>
    <property type="project" value="InterPro"/>
</dbReference>
<evidence type="ECO:0000256" key="1">
    <source>
        <dbReference type="ARBA" id="ARBA00001933"/>
    </source>
</evidence>